<evidence type="ECO:0000313" key="5">
    <source>
        <dbReference type="EMBL" id="KAH9300392.1"/>
    </source>
</evidence>
<dbReference type="OMA" id="ENINCVG"/>
<protein>
    <recommendedName>
        <fullName evidence="4">Nudix hydrolase domain-containing protein</fullName>
    </recommendedName>
</protein>
<keyword evidence="3" id="KW-0378">Hydrolase</keyword>
<sequence length="370" mass="42193">MTMMMMGEMSFLFPPMEEPANHRHLGEDGIRQIYGRFPRKGQSPEVNGIPCKDVNPGFGSSPVKYLSWTIPRAAKSRHSFFASPLPPGNEGLMDIFRPPTVNIPVEQEFGLLETSEDEYGGVIIDIKNLHLSVATFVSSLRASLSRWKKKGKRGVWLKLRIENADLVPVAIKEGFRYHHAEPTYTMLTYWIPDGDCMLPPNASHQVGIGAFVINDNREVLAVQEKHGGIEDSQIWKMPTGLIHQSEDIFTGAVREVKEETGIDSDFLEVIAFRHAHHELFDKSDLFFLCGLKPRTLDIVKDDTEIQAAQWMPLQEFASQPLYQEHSMSKKMLDICIAHFEKRYKGFSTFQMYGACDRQPPYFYFNDMDVN</sequence>
<dbReference type="PANTHER" id="PTHR13994">
    <property type="entry name" value="NUDIX HYDROLASE RELATED"/>
    <property type="match status" value="1"/>
</dbReference>
<dbReference type="PRINTS" id="PR01356">
    <property type="entry name" value="GFGPROTEIN"/>
</dbReference>
<dbReference type="InterPro" id="IPR000086">
    <property type="entry name" value="NUDIX_hydrolase_dom"/>
</dbReference>
<dbReference type="InterPro" id="IPR015797">
    <property type="entry name" value="NUDIX_hydrolase-like_dom_sf"/>
</dbReference>
<dbReference type="PROSITE" id="PS00893">
    <property type="entry name" value="NUDIX_BOX"/>
    <property type="match status" value="1"/>
</dbReference>
<comment type="similarity">
    <text evidence="1">Belongs to the Nudix hydrolase family.</text>
</comment>
<evidence type="ECO:0000259" key="4">
    <source>
        <dbReference type="PROSITE" id="PS51462"/>
    </source>
</evidence>
<feature type="domain" description="Nudix hydrolase" evidence="4">
    <location>
        <begin position="203"/>
        <end position="333"/>
    </location>
</feature>
<name>A0AA38CHN9_TAXCH</name>
<keyword evidence="2" id="KW-0479">Metal-binding</keyword>
<dbReference type="GO" id="GO:0051287">
    <property type="term" value="F:NAD binding"/>
    <property type="evidence" value="ECO:0007669"/>
    <property type="project" value="TreeGrafter"/>
</dbReference>
<dbReference type="Pfam" id="PF00293">
    <property type="entry name" value="NUDIX"/>
    <property type="match status" value="1"/>
</dbReference>
<dbReference type="Gene3D" id="3.40.630.30">
    <property type="match status" value="1"/>
</dbReference>
<dbReference type="Gene3D" id="3.90.79.10">
    <property type="entry name" value="Nucleoside Triphosphate Pyrophosphohydrolase"/>
    <property type="match status" value="1"/>
</dbReference>
<comment type="caution">
    <text evidence="5">The sequence shown here is derived from an EMBL/GenBank/DDBJ whole genome shotgun (WGS) entry which is preliminary data.</text>
</comment>
<dbReference type="CDD" id="cd04670">
    <property type="entry name" value="NUDIX_ASFGF2_Nudt6"/>
    <property type="match status" value="1"/>
</dbReference>
<keyword evidence="6" id="KW-1185">Reference proteome</keyword>
<dbReference type="PROSITE" id="PS51462">
    <property type="entry name" value="NUDIX"/>
    <property type="match status" value="1"/>
</dbReference>
<evidence type="ECO:0000256" key="3">
    <source>
        <dbReference type="ARBA" id="ARBA00022801"/>
    </source>
</evidence>
<dbReference type="EMBL" id="JAHRHJ020000009">
    <property type="protein sequence ID" value="KAH9300392.1"/>
    <property type="molecule type" value="Genomic_DNA"/>
</dbReference>
<evidence type="ECO:0000256" key="2">
    <source>
        <dbReference type="ARBA" id="ARBA00022723"/>
    </source>
</evidence>
<dbReference type="InterPro" id="IPR003293">
    <property type="entry name" value="Nudix_hydrolase6-like"/>
</dbReference>
<reference evidence="5 6" key="1">
    <citation type="journal article" date="2021" name="Nat. Plants">
        <title>The Taxus genome provides insights into paclitaxel biosynthesis.</title>
        <authorList>
            <person name="Xiong X."/>
            <person name="Gou J."/>
            <person name="Liao Q."/>
            <person name="Li Y."/>
            <person name="Zhou Q."/>
            <person name="Bi G."/>
            <person name="Li C."/>
            <person name="Du R."/>
            <person name="Wang X."/>
            <person name="Sun T."/>
            <person name="Guo L."/>
            <person name="Liang H."/>
            <person name="Lu P."/>
            <person name="Wu Y."/>
            <person name="Zhang Z."/>
            <person name="Ro D.K."/>
            <person name="Shang Y."/>
            <person name="Huang S."/>
            <person name="Yan J."/>
        </authorList>
    </citation>
    <scope>NUCLEOTIDE SEQUENCE [LARGE SCALE GENOMIC DNA]</scope>
    <source>
        <strain evidence="5">Ta-2019</strain>
    </source>
</reference>
<dbReference type="FunFam" id="3.90.79.10:FF:000015">
    <property type="entry name" value="Nudix hydrolase 8"/>
    <property type="match status" value="1"/>
</dbReference>
<dbReference type="PANTHER" id="PTHR13994:SF13">
    <property type="entry name" value="FI03680P"/>
    <property type="match status" value="1"/>
</dbReference>
<evidence type="ECO:0000313" key="6">
    <source>
        <dbReference type="Proteomes" id="UP000824469"/>
    </source>
</evidence>
<gene>
    <name evidence="5" type="ORF">KI387_011975</name>
</gene>
<dbReference type="FunFam" id="3.40.630.30:FF:000016">
    <property type="entry name" value="nudix hydrolase 2"/>
    <property type="match status" value="1"/>
</dbReference>
<dbReference type="AlphaFoldDB" id="A0AA38CHN9"/>
<dbReference type="GO" id="GO:0046872">
    <property type="term" value="F:metal ion binding"/>
    <property type="evidence" value="ECO:0007669"/>
    <property type="project" value="UniProtKB-KW"/>
</dbReference>
<proteinExistence type="inferred from homology"/>
<dbReference type="SUPFAM" id="SSF55811">
    <property type="entry name" value="Nudix"/>
    <property type="match status" value="1"/>
</dbReference>
<evidence type="ECO:0000256" key="1">
    <source>
        <dbReference type="ARBA" id="ARBA00005582"/>
    </source>
</evidence>
<dbReference type="GO" id="GO:0047631">
    <property type="term" value="F:ADP-ribose diphosphatase activity"/>
    <property type="evidence" value="ECO:0007669"/>
    <property type="project" value="TreeGrafter"/>
</dbReference>
<dbReference type="Pfam" id="PF18290">
    <property type="entry name" value="Nudix_hydro"/>
    <property type="match status" value="1"/>
</dbReference>
<dbReference type="InterPro" id="IPR040618">
    <property type="entry name" value="Pre-Nudix"/>
</dbReference>
<dbReference type="GO" id="GO:0035529">
    <property type="term" value="F:NADH pyrophosphatase activity"/>
    <property type="evidence" value="ECO:0007669"/>
    <property type="project" value="TreeGrafter"/>
</dbReference>
<dbReference type="InterPro" id="IPR020084">
    <property type="entry name" value="NUDIX_hydrolase_CS"/>
</dbReference>
<accession>A0AA38CHN9</accession>
<dbReference type="Proteomes" id="UP000824469">
    <property type="component" value="Unassembled WGS sequence"/>
</dbReference>
<organism evidence="5 6">
    <name type="scientific">Taxus chinensis</name>
    <name type="common">Chinese yew</name>
    <name type="synonym">Taxus wallichiana var. chinensis</name>
    <dbReference type="NCBI Taxonomy" id="29808"/>
    <lineage>
        <taxon>Eukaryota</taxon>
        <taxon>Viridiplantae</taxon>
        <taxon>Streptophyta</taxon>
        <taxon>Embryophyta</taxon>
        <taxon>Tracheophyta</taxon>
        <taxon>Spermatophyta</taxon>
        <taxon>Pinopsida</taxon>
        <taxon>Pinidae</taxon>
        <taxon>Conifers II</taxon>
        <taxon>Cupressales</taxon>
        <taxon>Taxaceae</taxon>
        <taxon>Taxus</taxon>
    </lineage>
</organism>